<accession>A0A1R3T9L2</accession>
<dbReference type="EMBL" id="FMUE01000001">
    <property type="protein sequence ID" value="SCX03927.1"/>
    <property type="molecule type" value="Genomic_DNA"/>
</dbReference>
<protein>
    <submittedName>
        <fullName evidence="1">Uncharacterized protein</fullName>
    </submittedName>
</protein>
<dbReference type="InterPro" id="IPR014719">
    <property type="entry name" value="Ribosomal_bL12_C/ClpS-like"/>
</dbReference>
<dbReference type="Gene3D" id="3.30.1390.10">
    <property type="match status" value="1"/>
</dbReference>
<dbReference type="AlphaFoldDB" id="A0A1R3T9L2"/>
<name>A0A1R3T9L2_9HYPH</name>
<dbReference type="Proteomes" id="UP000187891">
    <property type="component" value="Unassembled WGS sequence"/>
</dbReference>
<evidence type="ECO:0000313" key="2">
    <source>
        <dbReference type="Proteomes" id="UP000187891"/>
    </source>
</evidence>
<sequence>MSGSHEDVISLFGLTYDDVAVRTFLALQPRHLAEKPSDGQQYVVCRDGGFDLLFEDEENRGAGNRQRRTLSAIFFYNEGVSKHRRYAGSLPFGFEFDDRRDGLRNKRKPDLTWVIGEGRVGLDHPEPDHDHWEMPPLTVSAHYGAEGTEVRYFLISPPSDEPEWTPPDTWEKLALLPGRKLDAIKLYREKHNVGMSEAKLAVEGHVAKARQ</sequence>
<organism evidence="1 2">
    <name type="scientific">Agrobacterium rosae</name>
    <dbReference type="NCBI Taxonomy" id="1972867"/>
    <lineage>
        <taxon>Bacteria</taxon>
        <taxon>Pseudomonadati</taxon>
        <taxon>Pseudomonadota</taxon>
        <taxon>Alphaproteobacteria</taxon>
        <taxon>Hyphomicrobiales</taxon>
        <taxon>Rhizobiaceae</taxon>
        <taxon>Rhizobium/Agrobacterium group</taxon>
        <taxon>Agrobacterium</taxon>
    </lineage>
</organism>
<proteinExistence type="predicted"/>
<reference evidence="2" key="1">
    <citation type="submission" date="2016-10" db="EMBL/GenBank/DDBJ databases">
        <authorList>
            <person name="Wibberg D."/>
        </authorList>
    </citation>
    <scope>NUCLEOTIDE SEQUENCE [LARGE SCALE GENOMIC DNA]</scope>
</reference>
<gene>
    <name evidence="1" type="ORF">DSM25559_0369</name>
</gene>
<evidence type="ECO:0000313" key="1">
    <source>
        <dbReference type="EMBL" id="SCX03927.1"/>
    </source>
</evidence>
<dbReference type="RefSeq" id="WP_077117424.1">
    <property type="nucleotide sequence ID" value="NZ_FMUE01000001.1"/>
</dbReference>